<sequence length="105" mass="12067">MILKSLTTKTMASDVSKNSSEIGVNSRKPPFSRWKLYITIGITIKIFHLANVVSISDSVNAEEAKVYDQEEREQLERNMRERDTTAHGRYSLETYTNVIVRSEEI</sequence>
<comment type="caution">
    <text evidence="2">The sequence shown here is derived from an EMBL/GenBank/DDBJ whole genome shotgun (WGS) entry which is preliminary data.</text>
</comment>
<evidence type="ECO:0000256" key="1">
    <source>
        <dbReference type="SAM" id="MobiDB-lite"/>
    </source>
</evidence>
<evidence type="ECO:0000313" key="2">
    <source>
        <dbReference type="EMBL" id="KAF5185549.1"/>
    </source>
</evidence>
<reference evidence="2 3" key="1">
    <citation type="submission" date="2020-06" db="EMBL/GenBank/DDBJ databases">
        <title>Transcriptomic and genomic resources for Thalictrum thalictroides and T. hernandezii: Facilitating candidate gene discovery in an emerging model plant lineage.</title>
        <authorList>
            <person name="Arias T."/>
            <person name="Riano-Pachon D.M."/>
            <person name="Di Stilio V.S."/>
        </authorList>
    </citation>
    <scope>NUCLEOTIDE SEQUENCE [LARGE SCALE GENOMIC DNA]</scope>
    <source>
        <strain evidence="3">cv. WT478/WT964</strain>
        <tissue evidence="2">Leaves</tissue>
    </source>
</reference>
<dbReference type="Proteomes" id="UP000554482">
    <property type="component" value="Unassembled WGS sequence"/>
</dbReference>
<organism evidence="2 3">
    <name type="scientific">Thalictrum thalictroides</name>
    <name type="common">Rue-anemone</name>
    <name type="synonym">Anemone thalictroides</name>
    <dbReference type="NCBI Taxonomy" id="46969"/>
    <lineage>
        <taxon>Eukaryota</taxon>
        <taxon>Viridiplantae</taxon>
        <taxon>Streptophyta</taxon>
        <taxon>Embryophyta</taxon>
        <taxon>Tracheophyta</taxon>
        <taxon>Spermatophyta</taxon>
        <taxon>Magnoliopsida</taxon>
        <taxon>Ranunculales</taxon>
        <taxon>Ranunculaceae</taxon>
        <taxon>Thalictroideae</taxon>
        <taxon>Thalictrum</taxon>
    </lineage>
</organism>
<keyword evidence="3" id="KW-1185">Reference proteome</keyword>
<evidence type="ECO:0000313" key="3">
    <source>
        <dbReference type="Proteomes" id="UP000554482"/>
    </source>
</evidence>
<feature type="compositionally biased region" description="Polar residues" evidence="1">
    <location>
        <begin position="1"/>
        <end position="23"/>
    </location>
</feature>
<gene>
    <name evidence="2" type="ORF">FRX31_024864</name>
</gene>
<accession>A0A7J6VKA6</accession>
<dbReference type="EMBL" id="JABWDY010030544">
    <property type="protein sequence ID" value="KAF5185549.1"/>
    <property type="molecule type" value="Genomic_DNA"/>
</dbReference>
<feature type="region of interest" description="Disordered" evidence="1">
    <location>
        <begin position="1"/>
        <end position="26"/>
    </location>
</feature>
<dbReference type="AlphaFoldDB" id="A0A7J6VKA6"/>
<protein>
    <submittedName>
        <fullName evidence="2">Uncharacterized protein</fullName>
    </submittedName>
</protein>
<proteinExistence type="predicted"/>
<name>A0A7J6VKA6_THATH</name>